<dbReference type="Gene3D" id="1.10.287.110">
    <property type="entry name" value="DnaJ domain"/>
    <property type="match status" value="1"/>
</dbReference>
<dbReference type="PROSITE" id="PS00636">
    <property type="entry name" value="DNAJ_1"/>
    <property type="match status" value="1"/>
</dbReference>
<dbReference type="InterPro" id="IPR052423">
    <property type="entry name" value="EMIR"/>
</dbReference>
<dbReference type="InterPro" id="IPR036869">
    <property type="entry name" value="J_dom_sf"/>
</dbReference>
<reference evidence="2" key="2">
    <citation type="submission" date="2024-10" db="UniProtKB">
        <authorList>
            <consortium name="EnsemblProtists"/>
        </authorList>
    </citation>
    <scope>IDENTIFICATION</scope>
</reference>
<dbReference type="Proteomes" id="UP000013827">
    <property type="component" value="Unassembled WGS sequence"/>
</dbReference>
<evidence type="ECO:0000313" key="3">
    <source>
        <dbReference type="Proteomes" id="UP000013827"/>
    </source>
</evidence>
<dbReference type="EnsemblProtists" id="EOD40573">
    <property type="protein sequence ID" value="EOD40573"/>
    <property type="gene ID" value="EMIHUDRAFT_466517"/>
</dbReference>
<dbReference type="STRING" id="2903.R1DYT8"/>
<dbReference type="PANTHER" id="PTHR44094">
    <property type="entry name" value="DNAJ HEAT SHOCK N-TERMINAL DOMAIN-CONTAINING PROTEIN"/>
    <property type="match status" value="1"/>
</dbReference>
<evidence type="ECO:0000259" key="1">
    <source>
        <dbReference type="PROSITE" id="PS50076"/>
    </source>
</evidence>
<dbReference type="InterPro" id="IPR018253">
    <property type="entry name" value="DnaJ_domain_CS"/>
</dbReference>
<evidence type="ECO:0000313" key="2">
    <source>
        <dbReference type="EnsemblProtists" id="EOD40573"/>
    </source>
</evidence>
<proteinExistence type="predicted"/>
<sequence>MKEHPDKGGDKEKFHAIGDAYQVLSDVPKRKKYDELGMAGLNDAPLADPGVVFAMMFGERKFGHLVGDLAVVTQQRLQDEGLTKEATAEKLKAAQDARENRLAKLLATRLDEWVSGDKEKFVREALVEVAELHELHMGPQMLASIGIEYELSADRALGVKGHDWFGHAALSHQFASASKALRASQQMAKDAAEFDKLDDEQKAAQQAQFAAQMQNSLYNLMAIDIESTVASAVAKCCADTSVSKDVRRERAKGLLKLGKIFRGVLPPAAEAAPAAAAPVS</sequence>
<dbReference type="AlphaFoldDB" id="A0A0D3KXT8"/>
<keyword evidence="3" id="KW-1185">Reference proteome</keyword>
<dbReference type="InterPro" id="IPR001623">
    <property type="entry name" value="DnaJ_domain"/>
</dbReference>
<dbReference type="PROSITE" id="PS50076">
    <property type="entry name" value="DNAJ_2"/>
    <property type="match status" value="1"/>
</dbReference>
<name>A0A0D3KXT8_EMIH1</name>
<protein>
    <recommendedName>
        <fullName evidence="1">J domain-containing protein</fullName>
    </recommendedName>
</protein>
<dbReference type="PANTHER" id="PTHR44094:SF8">
    <property type="entry name" value="DNAJ HEAT SHOCK N-TERMINAL DOMAIN-CONTAINING PROTEIN-RELATED"/>
    <property type="match status" value="1"/>
</dbReference>
<dbReference type="GeneID" id="17285844"/>
<organism evidence="2 3">
    <name type="scientific">Emiliania huxleyi (strain CCMP1516)</name>
    <dbReference type="NCBI Taxonomy" id="280463"/>
    <lineage>
        <taxon>Eukaryota</taxon>
        <taxon>Haptista</taxon>
        <taxon>Haptophyta</taxon>
        <taxon>Prymnesiophyceae</taxon>
        <taxon>Isochrysidales</taxon>
        <taxon>Noelaerhabdaceae</taxon>
        <taxon>Emiliania</taxon>
    </lineage>
</organism>
<reference evidence="3" key="1">
    <citation type="journal article" date="2013" name="Nature">
        <title>Pan genome of the phytoplankton Emiliania underpins its global distribution.</title>
        <authorList>
            <person name="Read B.A."/>
            <person name="Kegel J."/>
            <person name="Klute M.J."/>
            <person name="Kuo A."/>
            <person name="Lefebvre S.C."/>
            <person name="Maumus F."/>
            <person name="Mayer C."/>
            <person name="Miller J."/>
            <person name="Monier A."/>
            <person name="Salamov A."/>
            <person name="Young J."/>
            <person name="Aguilar M."/>
            <person name="Claverie J.M."/>
            <person name="Frickenhaus S."/>
            <person name="Gonzalez K."/>
            <person name="Herman E.K."/>
            <person name="Lin Y.C."/>
            <person name="Napier J."/>
            <person name="Ogata H."/>
            <person name="Sarno A.F."/>
            <person name="Shmutz J."/>
            <person name="Schroeder D."/>
            <person name="de Vargas C."/>
            <person name="Verret F."/>
            <person name="von Dassow P."/>
            <person name="Valentin K."/>
            <person name="Van de Peer Y."/>
            <person name="Wheeler G."/>
            <person name="Dacks J.B."/>
            <person name="Delwiche C.F."/>
            <person name="Dyhrman S.T."/>
            <person name="Glockner G."/>
            <person name="John U."/>
            <person name="Richards T."/>
            <person name="Worden A.Z."/>
            <person name="Zhang X."/>
            <person name="Grigoriev I.V."/>
            <person name="Allen A.E."/>
            <person name="Bidle K."/>
            <person name="Borodovsky M."/>
            <person name="Bowler C."/>
            <person name="Brownlee C."/>
            <person name="Cock J.M."/>
            <person name="Elias M."/>
            <person name="Gladyshev V.N."/>
            <person name="Groth M."/>
            <person name="Guda C."/>
            <person name="Hadaegh A."/>
            <person name="Iglesias-Rodriguez M.D."/>
            <person name="Jenkins J."/>
            <person name="Jones B.M."/>
            <person name="Lawson T."/>
            <person name="Leese F."/>
            <person name="Lindquist E."/>
            <person name="Lobanov A."/>
            <person name="Lomsadze A."/>
            <person name="Malik S.B."/>
            <person name="Marsh M.E."/>
            <person name="Mackinder L."/>
            <person name="Mock T."/>
            <person name="Mueller-Roeber B."/>
            <person name="Pagarete A."/>
            <person name="Parker M."/>
            <person name="Probert I."/>
            <person name="Quesneville H."/>
            <person name="Raines C."/>
            <person name="Rensing S.A."/>
            <person name="Riano-Pachon D.M."/>
            <person name="Richier S."/>
            <person name="Rokitta S."/>
            <person name="Shiraiwa Y."/>
            <person name="Soanes D.M."/>
            <person name="van der Giezen M."/>
            <person name="Wahlund T.M."/>
            <person name="Williams B."/>
            <person name="Wilson W."/>
            <person name="Wolfe G."/>
            <person name="Wurch L.L."/>
        </authorList>
    </citation>
    <scope>NUCLEOTIDE SEQUENCE</scope>
</reference>
<dbReference type="RefSeq" id="XP_005793002.1">
    <property type="nucleotide sequence ID" value="XM_005792945.1"/>
</dbReference>
<dbReference type="InterPro" id="IPR026894">
    <property type="entry name" value="DnaJ_X"/>
</dbReference>
<dbReference type="PRINTS" id="PR00625">
    <property type="entry name" value="JDOMAIN"/>
</dbReference>
<feature type="domain" description="J" evidence="1">
    <location>
        <begin position="1"/>
        <end position="37"/>
    </location>
</feature>
<dbReference type="eggNOG" id="KOG0691">
    <property type="taxonomic scope" value="Eukaryota"/>
</dbReference>
<dbReference type="Pfam" id="PF00226">
    <property type="entry name" value="DnaJ"/>
    <property type="match status" value="1"/>
</dbReference>
<dbReference type="Pfam" id="PF14308">
    <property type="entry name" value="DnaJ-X"/>
    <property type="match status" value="1"/>
</dbReference>
<dbReference type="KEGG" id="ehx:EMIHUDRAFT_466517"/>
<dbReference type="SUPFAM" id="SSF46565">
    <property type="entry name" value="Chaperone J-domain"/>
    <property type="match status" value="1"/>
</dbReference>
<dbReference type="PaxDb" id="2903-EOD40573"/>
<dbReference type="HOGENOM" id="CLU_025145_1_1_1"/>
<accession>A0A0D3KXT8</accession>